<keyword evidence="3" id="KW-1185">Reference proteome</keyword>
<accession>A0A5J4YXX7</accession>
<name>A0A5J4YXX7_PORPP</name>
<reference evidence="3" key="1">
    <citation type="journal article" date="2019" name="Nat. Commun.">
        <title>Expansion of phycobilisome linker gene families in mesophilic red algae.</title>
        <authorList>
            <person name="Lee J."/>
            <person name="Kim D."/>
            <person name="Bhattacharya D."/>
            <person name="Yoon H.S."/>
        </authorList>
    </citation>
    <scope>NUCLEOTIDE SEQUENCE [LARGE SCALE GENOMIC DNA]</scope>
    <source>
        <strain evidence="3">CCMP 1328</strain>
    </source>
</reference>
<dbReference type="EMBL" id="VRMN01000003">
    <property type="protein sequence ID" value="KAA8495712.1"/>
    <property type="molecule type" value="Genomic_DNA"/>
</dbReference>
<comment type="caution">
    <text evidence="2">The sequence shown here is derived from an EMBL/GenBank/DDBJ whole genome shotgun (WGS) entry which is preliminary data.</text>
</comment>
<dbReference type="Proteomes" id="UP000324585">
    <property type="component" value="Unassembled WGS sequence"/>
</dbReference>
<evidence type="ECO:0000313" key="3">
    <source>
        <dbReference type="Proteomes" id="UP000324585"/>
    </source>
</evidence>
<gene>
    <name evidence="2" type="ORF">FVE85_1867</name>
</gene>
<proteinExistence type="predicted"/>
<feature type="compositionally biased region" description="Basic and acidic residues" evidence="1">
    <location>
        <begin position="143"/>
        <end position="152"/>
    </location>
</feature>
<organism evidence="2 3">
    <name type="scientific">Porphyridium purpureum</name>
    <name type="common">Red alga</name>
    <name type="synonym">Porphyridium cruentum</name>
    <dbReference type="NCBI Taxonomy" id="35688"/>
    <lineage>
        <taxon>Eukaryota</taxon>
        <taxon>Rhodophyta</taxon>
        <taxon>Bangiophyceae</taxon>
        <taxon>Porphyridiales</taxon>
        <taxon>Porphyridiaceae</taxon>
        <taxon>Porphyridium</taxon>
    </lineage>
</organism>
<evidence type="ECO:0000313" key="2">
    <source>
        <dbReference type="EMBL" id="KAA8495712.1"/>
    </source>
</evidence>
<dbReference type="OrthoDB" id="529546at2759"/>
<sequence>MLILEHSDAEAGVRYARDRFARLRIPDLRLLIATTVVGICLSVWFQFRHDEPRVDVPPAFEAVLETEKRGQVDASRFQIRITTTPVTTSGAVAHVGSARVTQSTESSVAMINPGSSRKDGAHAEQNSFAKDAAGPLDVVPESEPVKTHDDHLGASSIPAMKANAGLLGELKTKPGRSEGVQNHESSAGAILRDRVHSGTRSSDASRFVDVGYSRIVSRAEETPAVWSTYDTQNFEMYEMCAEFDTILDARCSAQQLVMELGRLKGQIEGMQPPELALRRRQLACMYWQLEHAYRAKVPSAWLSAKLEAMLLQLTFLYWKVYSDHQRRKAWIYHFHISKAVGTRFCRLAALNGCAAPGLRNANPDNGVDGQNCFARGLNDGTHWDLLRVSKPLSSRMLASMSRLERTRTCKARRKFMNRTGLTYEANENWAGLPLNDSTCSQDALSFLVIREPVERTVSMLSNSIPVFLRTGECIRSDRVNLSDDRLDPECVLENKYFATDNYQVRMLGGFRAALRPLGGVTSEDLEQAKRVARTVDELFIVNGGEPEYFASAAAHLSLGLGYSVYRDFELSTSEERRARPILGFNEKHYDLLRQRANEEYKLWHYARQLWTLDHFLMYKTERVCENETNSPFFNSWTCARLRMHPDPIGKNIERQSRMWRPASCGCGYVGLIDDEERRECFRDIVERLDSRLSP</sequence>
<dbReference type="AlphaFoldDB" id="A0A5J4YXX7"/>
<feature type="region of interest" description="Disordered" evidence="1">
    <location>
        <begin position="131"/>
        <end position="153"/>
    </location>
</feature>
<evidence type="ECO:0000256" key="1">
    <source>
        <dbReference type="SAM" id="MobiDB-lite"/>
    </source>
</evidence>
<protein>
    <submittedName>
        <fullName evidence="2">Uncharacterized protein</fullName>
    </submittedName>
</protein>